<sequence length="762" mass="81043">MGSVPNPKRTVTVQMVPQLTSTDTLGNKETNANWDQESNLNTSRGHSSAQKKKPDQDNMNLKSSCKGPAHQGDIILEGTSNSPCSGSGGHGNPEAQEHANTKLGQCVNNAEEGHKDGNANSRPLSALSAKRDDVSVSSPSSVVTSPQADKETNGNGAKMAAAKDGCEDKIQNRVSATEETISSTGSGHNQKLSDTNNPKLTQTDCTMLLPQQNTPASPGNLKQDVKKDVNKDASSCTMRSDQDLATRVDQMKKPPPESTAKPAAEVSSRGITTDVSKPAEISQPKQSNENAVQPEKAQPIPGKQKDHESGCLASNSKPDQSPSVQPPVPKDSIPNRPETSPNQSSHTQAINEAIQTQNSASEDSKKHCKLYCEASTMTSATDCSPLPNKHRQDVEVQAVATVCSRAVATSPSLFKPQPNQTCFPAQTDEAEDLTVVYKLDNSEVPSLVPSQILMGTSISSTSQTIMTISDKVSQAGSVLVHTDSAQQQESRLGAKPKEPGPPLYNTQKGYPPLQPVYQINIESVSQNKPSAEASCHSQGNKSSPAPSASDTSNQDSVGKGLCEVPTTASDQACRGLSDTSAQSEQAAKPPAAKSPLSQPAPPPQEAVPCVKANKAKTEAKKAAPVQSSSSASKDKGKSKVASSKLEPERDKKNEDKAAKQNKKSVHDVVWDEQGMTWEVYGASLDPESLGFAIQSHLQCKIKEHEKKIVAHTSLRKSMSGGPTDSPSGRKGKRRQANVFRSMFQNVRRPNCCVRPPPSSVLE</sequence>
<dbReference type="GO" id="GO:0005886">
    <property type="term" value="C:plasma membrane"/>
    <property type="evidence" value="ECO:0007669"/>
    <property type="project" value="TreeGrafter"/>
</dbReference>
<proteinExistence type="predicted"/>
<dbReference type="STRING" id="7994.ENSAMXP00000026635"/>
<feature type="region of interest" description="Disordered" evidence="2">
    <location>
        <begin position="525"/>
        <end position="666"/>
    </location>
</feature>
<feature type="region of interest" description="Disordered" evidence="2">
    <location>
        <begin position="1"/>
        <end position="347"/>
    </location>
</feature>
<reference evidence="4" key="3">
    <citation type="submission" date="2025-08" db="UniProtKB">
        <authorList>
            <consortium name="Ensembl"/>
        </authorList>
    </citation>
    <scope>IDENTIFICATION</scope>
</reference>
<evidence type="ECO:0000259" key="3">
    <source>
        <dbReference type="Pfam" id="PF15235"/>
    </source>
</evidence>
<dbReference type="PANTHER" id="PTHR15718">
    <property type="entry name" value="G PROTEIN-REGULATED INDUCER OF NEURITE OUTGROWTH C-TERMINAL DOMAIN-CONTAINING PROTEIN"/>
    <property type="match status" value="1"/>
</dbReference>
<reference evidence="5" key="2">
    <citation type="journal article" date="2014" name="Nat. Commun.">
        <title>The cavefish genome reveals candidate genes for eye loss.</title>
        <authorList>
            <person name="McGaugh S.E."/>
            <person name="Gross J.B."/>
            <person name="Aken B."/>
            <person name="Blin M."/>
            <person name="Borowsky R."/>
            <person name="Chalopin D."/>
            <person name="Hinaux H."/>
            <person name="Jeffery W.R."/>
            <person name="Keene A."/>
            <person name="Ma L."/>
            <person name="Minx P."/>
            <person name="Murphy D."/>
            <person name="O'Quin K.E."/>
            <person name="Retaux S."/>
            <person name="Rohner N."/>
            <person name="Searle S.M."/>
            <person name="Stahl B.A."/>
            <person name="Tabin C."/>
            <person name="Volff J.N."/>
            <person name="Yoshizawa M."/>
            <person name="Warren W.C."/>
        </authorList>
    </citation>
    <scope>NUCLEOTIDE SEQUENCE [LARGE SCALE GENOMIC DNA]</scope>
    <source>
        <strain evidence="5">female</strain>
    </source>
</reference>
<dbReference type="InParanoid" id="W5LU19"/>
<reference evidence="4" key="4">
    <citation type="submission" date="2025-09" db="UniProtKB">
        <authorList>
            <consortium name="Ensembl"/>
        </authorList>
    </citation>
    <scope>IDENTIFICATION</scope>
</reference>
<dbReference type="Pfam" id="PF15235">
    <property type="entry name" value="GRIN_C"/>
    <property type="match status" value="1"/>
</dbReference>
<feature type="compositionally biased region" description="Polar residues" evidence="2">
    <location>
        <begin position="337"/>
        <end position="347"/>
    </location>
</feature>
<dbReference type="HOGENOM" id="CLU_428221_0_0_1"/>
<feature type="compositionally biased region" description="Basic and acidic residues" evidence="2">
    <location>
        <begin position="240"/>
        <end position="255"/>
    </location>
</feature>
<accession>W5LU19</accession>
<feature type="compositionally biased region" description="Polar residues" evidence="2">
    <location>
        <begin position="9"/>
        <end position="48"/>
    </location>
</feature>
<dbReference type="GeneTree" id="ENSGT00570000079168"/>
<dbReference type="InterPro" id="IPR032745">
    <property type="entry name" value="GRIN_C"/>
</dbReference>
<organism evidence="4 5">
    <name type="scientific">Astyanax mexicanus</name>
    <name type="common">Blind cave fish</name>
    <name type="synonym">Astyanax fasciatus mexicanus</name>
    <dbReference type="NCBI Taxonomy" id="7994"/>
    <lineage>
        <taxon>Eukaryota</taxon>
        <taxon>Metazoa</taxon>
        <taxon>Chordata</taxon>
        <taxon>Craniata</taxon>
        <taxon>Vertebrata</taxon>
        <taxon>Euteleostomi</taxon>
        <taxon>Actinopterygii</taxon>
        <taxon>Neopterygii</taxon>
        <taxon>Teleostei</taxon>
        <taxon>Ostariophysi</taxon>
        <taxon>Characiformes</taxon>
        <taxon>Characoidei</taxon>
        <taxon>Acestrorhamphidae</taxon>
        <taxon>Acestrorhamphinae</taxon>
        <taxon>Astyanax</taxon>
    </lineage>
</organism>
<feature type="compositionally biased region" description="Low complexity" evidence="2">
    <location>
        <begin position="622"/>
        <end position="631"/>
    </location>
</feature>
<keyword evidence="5" id="KW-1185">Reference proteome</keyword>
<feature type="compositionally biased region" description="Low complexity" evidence="2">
    <location>
        <begin position="135"/>
        <end position="146"/>
    </location>
</feature>
<dbReference type="Proteomes" id="UP000018467">
    <property type="component" value="Unassembled WGS sequence"/>
</dbReference>
<protein>
    <submittedName>
        <fullName evidence="4">GPRIN family member 3b</fullName>
    </submittedName>
</protein>
<dbReference type="GO" id="GO:0031175">
    <property type="term" value="P:neuron projection development"/>
    <property type="evidence" value="ECO:0007669"/>
    <property type="project" value="TreeGrafter"/>
</dbReference>
<dbReference type="eggNOG" id="ENOG502QTMW">
    <property type="taxonomic scope" value="Eukaryota"/>
</dbReference>
<feature type="region of interest" description="Disordered" evidence="2">
    <location>
        <begin position="712"/>
        <end position="741"/>
    </location>
</feature>
<evidence type="ECO:0000256" key="2">
    <source>
        <dbReference type="SAM" id="MobiDB-lite"/>
    </source>
</evidence>
<dbReference type="PANTHER" id="PTHR15718:SF6">
    <property type="entry name" value="G PROTEIN-REGULATED INDUCER OF NEURITE OUTGROWTH 3"/>
    <property type="match status" value="1"/>
</dbReference>
<feature type="compositionally biased region" description="Basic and acidic residues" evidence="2">
    <location>
        <begin position="645"/>
        <end position="666"/>
    </location>
</feature>
<evidence type="ECO:0000313" key="4">
    <source>
        <dbReference type="Ensembl" id="ENSAMXP00000026635.2"/>
    </source>
</evidence>
<feature type="compositionally biased region" description="Polar residues" evidence="2">
    <location>
        <begin position="525"/>
        <end position="556"/>
    </location>
</feature>
<feature type="compositionally biased region" description="Low complexity" evidence="2">
    <location>
        <begin position="580"/>
        <end position="597"/>
    </location>
</feature>
<feature type="domain" description="G protein-regulated inducer of neurite outgrowth C-terminal" evidence="3">
    <location>
        <begin position="630"/>
        <end position="757"/>
    </location>
</feature>
<comment type="function">
    <text evidence="1">May be involved in neurite outgrowth.</text>
</comment>
<reference evidence="5" key="1">
    <citation type="submission" date="2013-03" db="EMBL/GenBank/DDBJ databases">
        <authorList>
            <person name="Jeffery W."/>
            <person name="Warren W."/>
            <person name="Wilson R.K."/>
        </authorList>
    </citation>
    <scope>NUCLEOTIDE SEQUENCE</scope>
    <source>
        <strain evidence="5">female</strain>
    </source>
</reference>
<evidence type="ECO:0000256" key="1">
    <source>
        <dbReference type="ARBA" id="ARBA00002358"/>
    </source>
</evidence>
<evidence type="ECO:0000313" key="5">
    <source>
        <dbReference type="Proteomes" id="UP000018467"/>
    </source>
</evidence>
<dbReference type="Ensembl" id="ENSAMXT00000026656.2">
    <property type="protein sequence ID" value="ENSAMXP00000026635.2"/>
    <property type="gene ID" value="ENSAMXG00000025930.2"/>
</dbReference>
<dbReference type="AlphaFoldDB" id="W5LU19"/>
<dbReference type="InterPro" id="IPR026646">
    <property type="entry name" value="GPRIN2-like/GPRIN3"/>
</dbReference>
<feature type="region of interest" description="Disordered" evidence="2">
    <location>
        <begin position="481"/>
        <end position="512"/>
    </location>
</feature>
<feature type="compositionally biased region" description="Polar residues" evidence="2">
    <location>
        <begin position="172"/>
        <end position="217"/>
    </location>
</feature>
<dbReference type="Bgee" id="ENSAMXG00000025930">
    <property type="expression patterns" value="Expressed in brain and 8 other cell types or tissues"/>
</dbReference>
<name>W5LU19_ASTMX</name>